<dbReference type="GO" id="GO:0005524">
    <property type="term" value="F:ATP binding"/>
    <property type="evidence" value="ECO:0007669"/>
    <property type="project" value="UniProtKB-KW"/>
</dbReference>
<evidence type="ECO:0000256" key="2">
    <source>
        <dbReference type="SAM" id="MobiDB-lite"/>
    </source>
</evidence>
<feature type="compositionally biased region" description="Polar residues" evidence="2">
    <location>
        <begin position="51"/>
        <end position="61"/>
    </location>
</feature>
<keyword evidence="1" id="KW-0418">Kinase</keyword>
<keyword evidence="4" id="KW-0067">ATP-binding</keyword>
<name>A0A646KBN4_STRJU</name>
<feature type="domain" description="Histidine kinase/HSP90-like ATPase" evidence="3">
    <location>
        <begin position="57"/>
        <end position="156"/>
    </location>
</feature>
<dbReference type="InterPro" id="IPR003594">
    <property type="entry name" value="HATPase_dom"/>
</dbReference>
<dbReference type="Proteomes" id="UP000419138">
    <property type="component" value="Unassembled WGS sequence"/>
</dbReference>
<reference evidence="4 5" key="1">
    <citation type="submission" date="2019-05" db="EMBL/GenBank/DDBJ databases">
        <title>Comparative genomics and metabolomics analyses of clavulanic acid producing Streptomyces species provides insight into specialized metabolism and evolution of beta-lactam biosynthetic gene clusters.</title>
        <authorList>
            <person name="Moore M.A."/>
            <person name="Cruz-Morales P."/>
            <person name="Barona Gomez F."/>
            <person name="Kapil T."/>
        </authorList>
    </citation>
    <scope>NUCLEOTIDE SEQUENCE [LARGE SCALE GENOMIC DNA]</scope>
    <source>
        <strain evidence="4 5">NRRL 5741</strain>
    </source>
</reference>
<dbReference type="InterPro" id="IPR036890">
    <property type="entry name" value="HATPase_C_sf"/>
</dbReference>
<evidence type="ECO:0000256" key="1">
    <source>
        <dbReference type="ARBA" id="ARBA00022527"/>
    </source>
</evidence>
<dbReference type="SUPFAM" id="SSF55874">
    <property type="entry name" value="ATPase domain of HSP90 chaperone/DNA topoisomerase II/histidine kinase"/>
    <property type="match status" value="1"/>
</dbReference>
<comment type="caution">
    <text evidence="4">The sequence shown here is derived from an EMBL/GenBank/DDBJ whole genome shotgun (WGS) entry which is preliminary data.</text>
</comment>
<keyword evidence="5" id="KW-1185">Reference proteome</keyword>
<proteinExistence type="predicted"/>
<evidence type="ECO:0000313" key="5">
    <source>
        <dbReference type="Proteomes" id="UP000419138"/>
    </source>
</evidence>
<evidence type="ECO:0000313" key="4">
    <source>
        <dbReference type="EMBL" id="MQS99500.1"/>
    </source>
</evidence>
<gene>
    <name evidence="4" type="ORF">FF041_04545</name>
</gene>
<dbReference type="Pfam" id="PF13581">
    <property type="entry name" value="HATPase_c_2"/>
    <property type="match status" value="1"/>
</dbReference>
<keyword evidence="4" id="KW-0547">Nucleotide-binding</keyword>
<organism evidence="4 5">
    <name type="scientific">Streptomyces jumonjinensis</name>
    <dbReference type="NCBI Taxonomy" id="1945"/>
    <lineage>
        <taxon>Bacteria</taxon>
        <taxon>Bacillati</taxon>
        <taxon>Actinomycetota</taxon>
        <taxon>Actinomycetes</taxon>
        <taxon>Kitasatosporales</taxon>
        <taxon>Streptomycetaceae</taxon>
        <taxon>Streptomyces</taxon>
    </lineage>
</organism>
<evidence type="ECO:0000259" key="3">
    <source>
        <dbReference type="Pfam" id="PF13581"/>
    </source>
</evidence>
<keyword evidence="1" id="KW-0723">Serine/threonine-protein kinase</keyword>
<dbReference type="AlphaFoldDB" id="A0A646KBN4"/>
<dbReference type="PANTHER" id="PTHR35526">
    <property type="entry name" value="ANTI-SIGMA-F FACTOR RSBW-RELATED"/>
    <property type="match status" value="1"/>
</dbReference>
<protein>
    <submittedName>
        <fullName evidence="4">ATP-binding protein</fullName>
    </submittedName>
</protein>
<sequence>MGVDDVTDPTAGGLGTPRKDPPDPAAPACAGRRERGGEEPREDAAPPAQPSSPLTLESTPESVAAARAYARDMVAFLAPELSPERMSDVELVVSELVTNAVRYGTEPGDSLLVVVEAGVDRLRIEVHDPVRRTPRPRPESARRERGRGLVVLNALTRWGTDDRPLGKVVWAEIRW</sequence>
<feature type="compositionally biased region" description="Basic and acidic residues" evidence="2">
    <location>
        <begin position="31"/>
        <end position="44"/>
    </location>
</feature>
<dbReference type="InterPro" id="IPR050267">
    <property type="entry name" value="Anti-sigma-factor_SerPK"/>
</dbReference>
<feature type="region of interest" description="Disordered" evidence="2">
    <location>
        <begin position="1"/>
        <end position="61"/>
    </location>
</feature>
<dbReference type="GO" id="GO:0004674">
    <property type="term" value="F:protein serine/threonine kinase activity"/>
    <property type="evidence" value="ECO:0007669"/>
    <property type="project" value="UniProtKB-KW"/>
</dbReference>
<accession>A0A646KBN4</accession>
<dbReference type="PANTHER" id="PTHR35526:SF3">
    <property type="entry name" value="ANTI-SIGMA-F FACTOR RSBW"/>
    <property type="match status" value="1"/>
</dbReference>
<dbReference type="OrthoDB" id="4253278at2"/>
<dbReference type="Gene3D" id="3.30.565.10">
    <property type="entry name" value="Histidine kinase-like ATPase, C-terminal domain"/>
    <property type="match status" value="1"/>
</dbReference>
<keyword evidence="1" id="KW-0808">Transferase</keyword>
<dbReference type="EMBL" id="VCLA01000032">
    <property type="protein sequence ID" value="MQS99500.1"/>
    <property type="molecule type" value="Genomic_DNA"/>
</dbReference>
<dbReference type="CDD" id="cd16936">
    <property type="entry name" value="HATPase_RsbW-like"/>
    <property type="match status" value="1"/>
</dbReference>